<dbReference type="Proteomes" id="UP000004968">
    <property type="component" value="Unassembled WGS sequence"/>
</dbReference>
<accession>D3A9D8</accession>
<comment type="caution">
    <text evidence="2">The sequence shown here is derived from an EMBL/GenBank/DDBJ whole genome shotgun (WGS) entry which is preliminary data.</text>
</comment>
<evidence type="ECO:0000313" key="2">
    <source>
        <dbReference type="EMBL" id="EFD01597.1"/>
    </source>
</evidence>
<dbReference type="EMBL" id="ACIO01000014">
    <property type="protein sequence ID" value="EFD01597.1"/>
    <property type="molecule type" value="Genomic_DNA"/>
</dbReference>
<gene>
    <name evidence="2" type="ORF">CLOSTHATH_00209</name>
</gene>
<dbReference type="AlphaFoldDB" id="D3A9D8"/>
<evidence type="ECO:0000256" key="1">
    <source>
        <dbReference type="SAM" id="Phobius"/>
    </source>
</evidence>
<reference evidence="2 3" key="1">
    <citation type="submission" date="2010-01" db="EMBL/GenBank/DDBJ databases">
        <authorList>
            <person name="Weinstock G."/>
            <person name="Sodergren E."/>
            <person name="Clifton S."/>
            <person name="Fulton L."/>
            <person name="Fulton B."/>
            <person name="Courtney L."/>
            <person name="Fronick C."/>
            <person name="Harrison M."/>
            <person name="Strong C."/>
            <person name="Farmer C."/>
            <person name="Delahaunty K."/>
            <person name="Markovic C."/>
            <person name="Hall O."/>
            <person name="Minx P."/>
            <person name="Tomlinson C."/>
            <person name="Mitreva M."/>
            <person name="Nelson J."/>
            <person name="Hou S."/>
            <person name="Wollam A."/>
            <person name="Pepin K.H."/>
            <person name="Johnson M."/>
            <person name="Bhonagiri V."/>
            <person name="Nash W.E."/>
            <person name="Warren W."/>
            <person name="Chinwalla A."/>
            <person name="Mardis E.R."/>
            <person name="Wilson R.K."/>
        </authorList>
    </citation>
    <scope>NUCLEOTIDE SEQUENCE [LARGE SCALE GENOMIC DNA]</scope>
    <source>
        <strain evidence="2 3">DSM 13479</strain>
    </source>
</reference>
<organism evidence="2 3">
    <name type="scientific">Hungatella hathewayi DSM 13479</name>
    <dbReference type="NCBI Taxonomy" id="566550"/>
    <lineage>
        <taxon>Bacteria</taxon>
        <taxon>Bacillati</taxon>
        <taxon>Bacillota</taxon>
        <taxon>Clostridia</taxon>
        <taxon>Lachnospirales</taxon>
        <taxon>Lachnospiraceae</taxon>
        <taxon>Hungatella</taxon>
    </lineage>
</organism>
<evidence type="ECO:0000313" key="3">
    <source>
        <dbReference type="Proteomes" id="UP000004968"/>
    </source>
</evidence>
<sequence length="51" mass="5581">MRERQAGGVRVPGTGICVVPACCIMGIWLTARLTFTLGEALYLRCHRENGC</sequence>
<name>D3A9D8_9FIRM</name>
<feature type="transmembrane region" description="Helical" evidence="1">
    <location>
        <begin position="12"/>
        <end position="31"/>
    </location>
</feature>
<keyword evidence="1" id="KW-0812">Transmembrane</keyword>
<proteinExistence type="predicted"/>
<keyword evidence="1" id="KW-0472">Membrane</keyword>
<dbReference type="HOGENOM" id="CLU_3099638_0_0_9"/>
<keyword evidence="1" id="KW-1133">Transmembrane helix</keyword>
<protein>
    <submittedName>
        <fullName evidence="2">Uncharacterized protein</fullName>
    </submittedName>
</protein>